<name>A0A2D0MZN2_FLAN2</name>
<reference evidence="1 2" key="1">
    <citation type="submission" date="2017-10" db="EMBL/GenBank/DDBJ databases">
        <title>The draft genome sequence of Lewinella nigricans NBRC 102662.</title>
        <authorList>
            <person name="Wang K."/>
        </authorList>
    </citation>
    <scope>NUCLEOTIDE SEQUENCE [LARGE SCALE GENOMIC DNA]</scope>
    <source>
        <strain evidence="1 2">NBRC 102662</strain>
    </source>
</reference>
<accession>A0A2D0MZN2</accession>
<protein>
    <submittedName>
        <fullName evidence="1">Nicotinate-nucleotide adenylyltransferase</fullName>
    </submittedName>
</protein>
<sequence length="472" mass="54235">MRQLLETEQKALEINLDESVYGTFAEIGAGQEVARHFFQVGAAAGTIAKTMSAYDKTYSDHIYGTETSGRYVCEARLYKMLDHEYDLMNSRLRTERPDTNFFVFADTIAAINFTKTIKGDGWLGIRFQLQPNAEPNDIVLHVRMLDNDNQLQQQAIGILGVNLVYACYHYHKEPETMVESLMDSLRGRVMIDMIRLTGPDFMELDNRLVSLWIIKHKLSKVAMFGPDGRNVHASEFLYRRNVLVVRGSFRPPTLVNQDMIRSAYQQFRNQPEVDTKRCFLLTEITMDNLCSVGELDERDFLDRAELLNAMGQTVVISDCEEHQKLVNYLFDYRIPNLGIVLGVRPLLDLISTKYYENMDGRLLAAFGELFNRNVKIYVYPAMQEGSAELMTAHNVPVPEGVKFLYKHLLDNKQITDVDGYNPDLLHIFSKEILAMIRTGETGWETMVPTKVAALIKEKCLFGYPMERMEFEY</sequence>
<dbReference type="GO" id="GO:0016779">
    <property type="term" value="F:nucleotidyltransferase activity"/>
    <property type="evidence" value="ECO:0007669"/>
    <property type="project" value="UniProtKB-KW"/>
</dbReference>
<dbReference type="RefSeq" id="WP_099154920.1">
    <property type="nucleotide sequence ID" value="NZ_PDUD01000050.1"/>
</dbReference>
<evidence type="ECO:0000313" key="2">
    <source>
        <dbReference type="Proteomes" id="UP000223913"/>
    </source>
</evidence>
<dbReference type="OrthoDB" id="179386at2"/>
<organism evidence="1 2">
    <name type="scientific">Flavilitoribacter nigricans (strain ATCC 23147 / DSM 23189 / NBRC 102662 / NCIMB 1420 / SS-2)</name>
    <name type="common">Lewinella nigricans</name>
    <dbReference type="NCBI Taxonomy" id="1122177"/>
    <lineage>
        <taxon>Bacteria</taxon>
        <taxon>Pseudomonadati</taxon>
        <taxon>Bacteroidota</taxon>
        <taxon>Saprospiria</taxon>
        <taxon>Saprospirales</taxon>
        <taxon>Lewinellaceae</taxon>
        <taxon>Flavilitoribacter</taxon>
    </lineage>
</organism>
<keyword evidence="2" id="KW-1185">Reference proteome</keyword>
<keyword evidence="1" id="KW-0808">Transferase</keyword>
<comment type="caution">
    <text evidence="1">The sequence shown here is derived from an EMBL/GenBank/DDBJ whole genome shotgun (WGS) entry which is preliminary data.</text>
</comment>
<keyword evidence="1" id="KW-0548">Nucleotidyltransferase</keyword>
<dbReference type="EMBL" id="PDUD01000050">
    <property type="protein sequence ID" value="PHN01734.1"/>
    <property type="molecule type" value="Genomic_DNA"/>
</dbReference>
<gene>
    <name evidence="1" type="ORF">CRP01_35915</name>
</gene>
<dbReference type="AlphaFoldDB" id="A0A2D0MZN2"/>
<dbReference type="SUPFAM" id="SSF52374">
    <property type="entry name" value="Nucleotidylyl transferase"/>
    <property type="match status" value="1"/>
</dbReference>
<proteinExistence type="predicted"/>
<evidence type="ECO:0000313" key="1">
    <source>
        <dbReference type="EMBL" id="PHN01734.1"/>
    </source>
</evidence>
<dbReference type="Proteomes" id="UP000223913">
    <property type="component" value="Unassembled WGS sequence"/>
</dbReference>